<evidence type="ECO:0000256" key="2">
    <source>
        <dbReference type="SAM" id="MobiDB-lite"/>
    </source>
</evidence>
<dbReference type="EMBL" id="KL198005">
    <property type="protein sequence ID" value="KDQ31779.1"/>
    <property type="molecule type" value="Genomic_DNA"/>
</dbReference>
<dbReference type="Pfam" id="PF13639">
    <property type="entry name" value="zf-RING_2"/>
    <property type="match status" value="1"/>
</dbReference>
<feature type="region of interest" description="Disordered" evidence="2">
    <location>
        <begin position="1"/>
        <end position="27"/>
    </location>
</feature>
<organism evidence="4 5">
    <name type="scientific">Pleurotus ostreatus (strain PC15)</name>
    <name type="common">Oyster mushroom</name>
    <dbReference type="NCBI Taxonomy" id="1137138"/>
    <lineage>
        <taxon>Eukaryota</taxon>
        <taxon>Fungi</taxon>
        <taxon>Dikarya</taxon>
        <taxon>Basidiomycota</taxon>
        <taxon>Agaricomycotina</taxon>
        <taxon>Agaricomycetes</taxon>
        <taxon>Agaricomycetidae</taxon>
        <taxon>Agaricales</taxon>
        <taxon>Pleurotineae</taxon>
        <taxon>Pleurotaceae</taxon>
        <taxon>Pleurotus</taxon>
    </lineage>
</organism>
<evidence type="ECO:0000256" key="1">
    <source>
        <dbReference type="PROSITE-ProRule" id="PRU00175"/>
    </source>
</evidence>
<dbReference type="InterPro" id="IPR001841">
    <property type="entry name" value="Znf_RING"/>
</dbReference>
<dbReference type="OrthoDB" id="8062037at2759"/>
<dbReference type="STRING" id="1137138.A0A067NV43"/>
<dbReference type="AlphaFoldDB" id="A0A067NV43"/>
<dbReference type="GO" id="GO:0016567">
    <property type="term" value="P:protein ubiquitination"/>
    <property type="evidence" value="ECO:0007669"/>
    <property type="project" value="UniProtKB-UniPathway"/>
</dbReference>
<name>A0A067NV43_PLEO1</name>
<dbReference type="Proteomes" id="UP000027073">
    <property type="component" value="Unassembled WGS sequence"/>
</dbReference>
<evidence type="ECO:0000313" key="5">
    <source>
        <dbReference type="Proteomes" id="UP000027073"/>
    </source>
</evidence>
<dbReference type="InParanoid" id="A0A067NV43"/>
<feature type="domain" description="RING-type" evidence="3">
    <location>
        <begin position="218"/>
        <end position="261"/>
    </location>
</feature>
<dbReference type="PANTHER" id="PTHR45676:SF41">
    <property type="entry name" value="RING-H2 FINGER PROTEIN ATL66"/>
    <property type="match status" value="1"/>
</dbReference>
<gene>
    <name evidence="4" type="ORF">PLEOSDRAFT_1088102</name>
</gene>
<dbReference type="UniPathway" id="UPA00143"/>
<dbReference type="SMART" id="SM00184">
    <property type="entry name" value="RING"/>
    <property type="match status" value="1"/>
</dbReference>
<dbReference type="VEuPathDB" id="FungiDB:PLEOSDRAFT_1088102"/>
<feature type="compositionally biased region" description="Low complexity" evidence="2">
    <location>
        <begin position="79"/>
        <end position="96"/>
    </location>
</feature>
<sequence length="269" mass="29223">MSPSSLMRHHYPGRPLPRPPASRTPRVVDSAYAPPFGFAVDVSKEPVCPEGLLIDFDDEATESQVVKSGGASVQPESVPSTPASSSFTMSTTSTPTVSPPVSPVDTIIPTPEEPALRVNQVHNQIHMDATVHHEYTELDVLVDGLDPNAREGENYDALLLVSEFVGPAHIGSALPSRSNPYEDSCMLQGRVEVDRRRITRMGKRKLKLSLLGVGVERCAICLSQFKEAEHASLISKCQHSFHARCIGTWTSQGKKTCPICRTKLDGLDG</sequence>
<dbReference type="InterPro" id="IPR013083">
    <property type="entry name" value="Znf_RING/FYVE/PHD"/>
</dbReference>
<dbReference type="SUPFAM" id="SSF57850">
    <property type="entry name" value="RING/U-box"/>
    <property type="match status" value="1"/>
</dbReference>
<dbReference type="PROSITE" id="PS50089">
    <property type="entry name" value="ZF_RING_2"/>
    <property type="match status" value="1"/>
</dbReference>
<evidence type="ECO:0000259" key="3">
    <source>
        <dbReference type="PROSITE" id="PS50089"/>
    </source>
</evidence>
<keyword evidence="1" id="KW-0862">Zinc</keyword>
<dbReference type="PANTHER" id="PTHR45676">
    <property type="entry name" value="RING-H2 FINGER PROTEIN ATL51-RELATED"/>
    <property type="match status" value="1"/>
</dbReference>
<dbReference type="GO" id="GO:0008270">
    <property type="term" value="F:zinc ion binding"/>
    <property type="evidence" value="ECO:0007669"/>
    <property type="project" value="UniProtKB-KW"/>
</dbReference>
<feature type="region of interest" description="Disordered" evidence="2">
    <location>
        <begin position="63"/>
        <end position="103"/>
    </location>
</feature>
<accession>A0A067NV43</accession>
<dbReference type="Gene3D" id="3.30.40.10">
    <property type="entry name" value="Zinc/RING finger domain, C3HC4 (zinc finger)"/>
    <property type="match status" value="1"/>
</dbReference>
<protein>
    <recommendedName>
        <fullName evidence="3">RING-type domain-containing protein</fullName>
    </recommendedName>
</protein>
<keyword evidence="1" id="KW-0479">Metal-binding</keyword>
<reference evidence="5" key="1">
    <citation type="journal article" date="2014" name="Proc. Natl. Acad. Sci. U.S.A.">
        <title>Extensive sampling of basidiomycete genomes demonstrates inadequacy of the white-rot/brown-rot paradigm for wood decay fungi.</title>
        <authorList>
            <person name="Riley R."/>
            <person name="Salamov A.A."/>
            <person name="Brown D.W."/>
            <person name="Nagy L.G."/>
            <person name="Floudas D."/>
            <person name="Held B.W."/>
            <person name="Levasseur A."/>
            <person name="Lombard V."/>
            <person name="Morin E."/>
            <person name="Otillar R."/>
            <person name="Lindquist E.A."/>
            <person name="Sun H."/>
            <person name="LaButti K.M."/>
            <person name="Schmutz J."/>
            <person name="Jabbour D."/>
            <person name="Luo H."/>
            <person name="Baker S.E."/>
            <person name="Pisabarro A.G."/>
            <person name="Walton J.D."/>
            <person name="Blanchette R.A."/>
            <person name="Henrissat B."/>
            <person name="Martin F."/>
            <person name="Cullen D."/>
            <person name="Hibbett D.S."/>
            <person name="Grigoriev I.V."/>
        </authorList>
    </citation>
    <scope>NUCLEOTIDE SEQUENCE [LARGE SCALE GENOMIC DNA]</scope>
    <source>
        <strain evidence="5">PC15</strain>
    </source>
</reference>
<keyword evidence="1" id="KW-0863">Zinc-finger</keyword>
<dbReference type="HOGENOM" id="CLU_1034846_0_0_1"/>
<proteinExistence type="predicted"/>
<evidence type="ECO:0000313" key="4">
    <source>
        <dbReference type="EMBL" id="KDQ31779.1"/>
    </source>
</evidence>